<evidence type="ECO:0000313" key="2">
    <source>
        <dbReference type="Proteomes" id="UP000194903"/>
    </source>
</evidence>
<reference evidence="1 2" key="1">
    <citation type="submission" date="2017-05" db="EMBL/GenBank/DDBJ databases">
        <title>Butyricicoccus porcorum sp. nov. a butyrate-producing bacterium from the swine intestinal tract.</title>
        <authorList>
            <person name="Trachsel J."/>
            <person name="Humphrey S."/>
            <person name="Allen H.K."/>
        </authorList>
    </citation>
    <scope>NUCLEOTIDE SEQUENCE [LARGE SCALE GENOMIC DNA]</scope>
    <source>
        <strain evidence="1">BB10</strain>
    </source>
</reference>
<dbReference type="AlphaFoldDB" id="A0A252F5E8"/>
<comment type="caution">
    <text evidence="1">The sequence shown here is derived from an EMBL/GenBank/DDBJ whole genome shotgun (WGS) entry which is preliminary data.</text>
</comment>
<dbReference type="RefSeq" id="WP_087018478.1">
    <property type="nucleotide sequence ID" value="NZ_NHOC01000004.1"/>
</dbReference>
<dbReference type="EMBL" id="NHOC01000004">
    <property type="protein sequence ID" value="OUM20997.1"/>
    <property type="molecule type" value="Genomic_DNA"/>
</dbReference>
<keyword evidence="2" id="KW-1185">Reference proteome</keyword>
<dbReference type="OrthoDB" id="3524978at2"/>
<accession>A0A252F5E8</accession>
<sequence length="92" mass="10382">MAKAKNVDWDSVTQKLNSIDWSFDNALWFNILVIGSANKRMITGKDSVRYAGMVISYMVMGNLMTSDEIADVENIIRNARNNEDAELPNIIL</sequence>
<protein>
    <submittedName>
        <fullName evidence="1">Uncharacterized protein</fullName>
    </submittedName>
</protein>
<organism evidence="1 2">
    <name type="scientific">Butyricicoccus porcorum</name>
    <dbReference type="NCBI Taxonomy" id="1945634"/>
    <lineage>
        <taxon>Bacteria</taxon>
        <taxon>Bacillati</taxon>
        <taxon>Bacillota</taxon>
        <taxon>Clostridia</taxon>
        <taxon>Eubacteriales</taxon>
        <taxon>Butyricicoccaceae</taxon>
        <taxon>Butyricicoccus</taxon>
    </lineage>
</organism>
<proteinExistence type="predicted"/>
<gene>
    <name evidence="1" type="ORF">CBW42_05285</name>
</gene>
<name>A0A252F5E8_9FIRM</name>
<evidence type="ECO:0000313" key="1">
    <source>
        <dbReference type="EMBL" id="OUM20997.1"/>
    </source>
</evidence>
<dbReference type="Proteomes" id="UP000194903">
    <property type="component" value="Unassembled WGS sequence"/>
</dbReference>